<dbReference type="SMART" id="SM00028">
    <property type="entry name" value="TPR"/>
    <property type="match status" value="4"/>
</dbReference>
<dbReference type="InterPro" id="IPR019734">
    <property type="entry name" value="TPR_rpt"/>
</dbReference>
<dbReference type="InterPro" id="IPR011990">
    <property type="entry name" value="TPR-like_helical_dom_sf"/>
</dbReference>
<dbReference type="Gene3D" id="1.25.40.10">
    <property type="entry name" value="Tetratricopeptide repeat domain"/>
    <property type="match status" value="3"/>
</dbReference>
<reference evidence="1 2" key="1">
    <citation type="submission" date="2020-01" db="EMBL/GenBank/DDBJ databases">
        <title>Spongiivirga citrea KCTC 32990T.</title>
        <authorList>
            <person name="Wang G."/>
        </authorList>
    </citation>
    <scope>NUCLEOTIDE SEQUENCE [LARGE SCALE GENOMIC DNA]</scope>
    <source>
        <strain evidence="1 2">KCTC 32990</strain>
    </source>
</reference>
<dbReference type="Pfam" id="PF09295">
    <property type="entry name" value="ChAPs"/>
    <property type="match status" value="1"/>
</dbReference>
<proteinExistence type="predicted"/>
<dbReference type="RefSeq" id="WP_164033688.1">
    <property type="nucleotide sequence ID" value="NZ_JAABOQ010000008.1"/>
</dbReference>
<name>A0A6M0CM38_9FLAO</name>
<organism evidence="1 2">
    <name type="scientific">Spongiivirga citrea</name>
    <dbReference type="NCBI Taxonomy" id="1481457"/>
    <lineage>
        <taxon>Bacteria</taxon>
        <taxon>Pseudomonadati</taxon>
        <taxon>Bacteroidota</taxon>
        <taxon>Flavobacteriia</taxon>
        <taxon>Flavobacteriales</taxon>
        <taxon>Flavobacteriaceae</taxon>
        <taxon>Spongiivirga</taxon>
    </lineage>
</organism>
<accession>A0A6M0CM38</accession>
<protein>
    <recommendedName>
        <fullName evidence="3">Tetratricopeptide repeat protein</fullName>
    </recommendedName>
</protein>
<evidence type="ECO:0008006" key="3">
    <source>
        <dbReference type="Google" id="ProtNLM"/>
    </source>
</evidence>
<evidence type="ECO:0000313" key="1">
    <source>
        <dbReference type="EMBL" id="NER19006.1"/>
    </source>
</evidence>
<dbReference type="GO" id="GO:0005737">
    <property type="term" value="C:cytoplasm"/>
    <property type="evidence" value="ECO:0007669"/>
    <property type="project" value="UniProtKB-ARBA"/>
</dbReference>
<comment type="caution">
    <text evidence="1">The sequence shown here is derived from an EMBL/GenBank/DDBJ whole genome shotgun (WGS) entry which is preliminary data.</text>
</comment>
<keyword evidence="2" id="KW-1185">Reference proteome</keyword>
<sequence length="452" mass="52146">MLVQKTIHVLLLLGFCIPQLLLSQQVEINDDLGDVTDEFQEHFFEALKQRGIENYEKALVALLKCQRIDDTKAIVNFEIGKNNLLLKKFDAAEVSLKKALEKSPNNEWYLESLYEVYYQTQNLDLAITTVKKLIAHHPIYKEDLLTLYMRTRQFKNAIAVLDDLDATQGRSYSRDSIRAQLYTISGFDNEEVNYWNKRISDNPKNEKNYLSLIYLLSEKGDANAAFKVSERLLKSIPDSKLAHLGLFKYYLEKEEIDKAVNSMNTVVKATQINKEAKFKVIYDFMRYAETHPDQELALENAATLFSEIQGSKSIYMDLANFFLKKNNDAQGTKYMQLALGGNNLALNNFDALKKQLFLLAERKDFKTLYDNSTKAIDNYPSQPVLYFLKGAASNNLQKYKEAIDVLEIGIDFVVDDIKLESSIYKELIVAYRSLNNFKKVKYYESQLIRINS</sequence>
<dbReference type="PANTHER" id="PTHR12558:SF13">
    <property type="entry name" value="CELL DIVISION CYCLE PROTEIN 27 HOMOLOG"/>
    <property type="match status" value="1"/>
</dbReference>
<dbReference type="SUPFAM" id="SSF48452">
    <property type="entry name" value="TPR-like"/>
    <property type="match status" value="3"/>
</dbReference>
<dbReference type="GO" id="GO:0012505">
    <property type="term" value="C:endomembrane system"/>
    <property type="evidence" value="ECO:0007669"/>
    <property type="project" value="UniProtKB-ARBA"/>
</dbReference>
<dbReference type="GO" id="GO:0016192">
    <property type="term" value="P:vesicle-mediated transport"/>
    <property type="evidence" value="ECO:0007669"/>
    <property type="project" value="UniProtKB-ARBA"/>
</dbReference>
<dbReference type="InterPro" id="IPR015374">
    <property type="entry name" value="ChAPs"/>
</dbReference>
<dbReference type="EMBL" id="JAABOQ010000008">
    <property type="protein sequence ID" value="NER19006.1"/>
    <property type="molecule type" value="Genomic_DNA"/>
</dbReference>
<dbReference type="PANTHER" id="PTHR12558">
    <property type="entry name" value="CELL DIVISION CYCLE 16,23,27"/>
    <property type="match status" value="1"/>
</dbReference>
<dbReference type="Proteomes" id="UP000474296">
    <property type="component" value="Unassembled WGS sequence"/>
</dbReference>
<dbReference type="GO" id="GO:0032991">
    <property type="term" value="C:protein-containing complex"/>
    <property type="evidence" value="ECO:0007669"/>
    <property type="project" value="UniProtKB-ARBA"/>
</dbReference>
<gene>
    <name evidence="1" type="ORF">GWK10_17460</name>
</gene>
<evidence type="ECO:0000313" key="2">
    <source>
        <dbReference type="Proteomes" id="UP000474296"/>
    </source>
</evidence>
<dbReference type="AlphaFoldDB" id="A0A6M0CM38"/>